<name>A0A060DA34_9PROT</name>
<dbReference type="EMBL" id="CP007793">
    <property type="protein sequence ID" value="AIB10916.1"/>
    <property type="molecule type" value="Genomic_DNA"/>
</dbReference>
<dbReference type="AlphaFoldDB" id="A0A060DA34"/>
<gene>
    <name evidence="1" type="ORF">ABAZ39_02555</name>
</gene>
<sequence length="83" mass="9292">MAVPLRQDLTNRHGFDQPISRTRMRGVSVAPIPRPVRGGGADGWWSATTPPLNKEARRMKEILGLLILLLQIVKAILDLLNRQ</sequence>
<accession>A0A060DA34</accession>
<dbReference type="Proteomes" id="UP000027186">
    <property type="component" value="Chromosome"/>
</dbReference>
<evidence type="ECO:0000313" key="1">
    <source>
        <dbReference type="EMBL" id="AIB10916.1"/>
    </source>
</evidence>
<proteinExistence type="predicted"/>
<protein>
    <submittedName>
        <fullName evidence="1">Uncharacterized protein</fullName>
    </submittedName>
</protein>
<organism evidence="1 2">
    <name type="scientific">Azospirillum argentinense</name>
    <dbReference type="NCBI Taxonomy" id="2970906"/>
    <lineage>
        <taxon>Bacteria</taxon>
        <taxon>Pseudomonadati</taxon>
        <taxon>Pseudomonadota</taxon>
        <taxon>Alphaproteobacteria</taxon>
        <taxon>Rhodospirillales</taxon>
        <taxon>Azospirillaceae</taxon>
        <taxon>Azospirillum</taxon>
    </lineage>
</organism>
<evidence type="ECO:0000313" key="2">
    <source>
        <dbReference type="Proteomes" id="UP000027186"/>
    </source>
</evidence>
<dbReference type="KEGG" id="abq:ABAZ39_02555"/>
<reference evidence="1 2" key="1">
    <citation type="journal article" date="2014" name="Genome Announc.">
        <title>Complete Genome Sequence of the Model Rhizosphere Strain Azospirillum brasilense Az39, Successfully Applied in Agriculture.</title>
        <authorList>
            <person name="Rivera D."/>
            <person name="Revale S."/>
            <person name="Molina R."/>
            <person name="Gualpa J."/>
            <person name="Puente M."/>
            <person name="Maroniche G."/>
            <person name="Paris G."/>
            <person name="Baker D."/>
            <person name="Clavijo B."/>
            <person name="McLay K."/>
            <person name="Spaepen S."/>
            <person name="Perticari A."/>
            <person name="Vazquez M."/>
            <person name="Wisniewski-Dye F."/>
            <person name="Watkins C."/>
            <person name="Martinez-Abarca F."/>
            <person name="Vanderleyden J."/>
            <person name="Cassan F."/>
        </authorList>
    </citation>
    <scope>NUCLEOTIDE SEQUENCE [LARGE SCALE GENOMIC DNA]</scope>
    <source>
        <strain evidence="1 2">Az39</strain>
    </source>
</reference>